<sequence length="35" mass="4242">MHHFSNSINISFIYISVLSRNEFTRIFIFDIPMNH</sequence>
<protein>
    <submittedName>
        <fullName evidence="1">Uncharacterized protein</fullName>
    </submittedName>
</protein>
<accession>A0A0B0NEF3</accession>
<evidence type="ECO:0000313" key="2">
    <source>
        <dbReference type="Proteomes" id="UP000032142"/>
    </source>
</evidence>
<gene>
    <name evidence="1" type="ORF">F383_11843</name>
</gene>
<keyword evidence="2" id="KW-1185">Reference proteome</keyword>
<dbReference type="EMBL" id="KN393335">
    <property type="protein sequence ID" value="KHG10194.1"/>
    <property type="molecule type" value="Genomic_DNA"/>
</dbReference>
<reference evidence="2" key="1">
    <citation type="submission" date="2014-09" db="EMBL/GenBank/DDBJ databases">
        <authorList>
            <person name="Mudge J."/>
            <person name="Ramaraj T."/>
            <person name="Lindquist I.E."/>
            <person name="Bharti A.K."/>
            <person name="Sundararajan A."/>
            <person name="Cameron C.T."/>
            <person name="Woodward J.E."/>
            <person name="May G.D."/>
            <person name="Brubaker C."/>
            <person name="Broadhvest J."/>
            <person name="Wilkins T.A."/>
        </authorList>
    </citation>
    <scope>NUCLEOTIDE SEQUENCE</scope>
    <source>
        <strain evidence="2">cv. AKA8401</strain>
    </source>
</reference>
<evidence type="ECO:0000313" key="1">
    <source>
        <dbReference type="EMBL" id="KHG10194.1"/>
    </source>
</evidence>
<dbReference type="AlphaFoldDB" id="A0A0B0NEF3"/>
<organism evidence="1 2">
    <name type="scientific">Gossypium arboreum</name>
    <name type="common">Tree cotton</name>
    <name type="synonym">Gossypium nanking</name>
    <dbReference type="NCBI Taxonomy" id="29729"/>
    <lineage>
        <taxon>Eukaryota</taxon>
        <taxon>Viridiplantae</taxon>
        <taxon>Streptophyta</taxon>
        <taxon>Embryophyta</taxon>
        <taxon>Tracheophyta</taxon>
        <taxon>Spermatophyta</taxon>
        <taxon>Magnoliopsida</taxon>
        <taxon>eudicotyledons</taxon>
        <taxon>Gunneridae</taxon>
        <taxon>Pentapetalae</taxon>
        <taxon>rosids</taxon>
        <taxon>malvids</taxon>
        <taxon>Malvales</taxon>
        <taxon>Malvaceae</taxon>
        <taxon>Malvoideae</taxon>
        <taxon>Gossypium</taxon>
    </lineage>
</organism>
<dbReference type="Proteomes" id="UP000032142">
    <property type="component" value="Unassembled WGS sequence"/>
</dbReference>
<name>A0A0B0NEF3_GOSAR</name>
<proteinExistence type="predicted"/>